<dbReference type="STRING" id="1036808.A0A0C3AMH4"/>
<reference evidence="6 7" key="1">
    <citation type="submission" date="2014-04" db="EMBL/GenBank/DDBJ databases">
        <authorList>
            <consortium name="DOE Joint Genome Institute"/>
            <person name="Kuo A."/>
            <person name="Kohler A."/>
            <person name="Nagy L.G."/>
            <person name="Floudas D."/>
            <person name="Copeland A."/>
            <person name="Barry K.W."/>
            <person name="Cichocki N."/>
            <person name="Veneault-Fourrey C."/>
            <person name="LaButti K."/>
            <person name="Lindquist E.A."/>
            <person name="Lipzen A."/>
            <person name="Lundell T."/>
            <person name="Morin E."/>
            <person name="Murat C."/>
            <person name="Sun H."/>
            <person name="Tunlid A."/>
            <person name="Henrissat B."/>
            <person name="Grigoriev I.V."/>
            <person name="Hibbett D.S."/>
            <person name="Martin F."/>
            <person name="Nordberg H.P."/>
            <person name="Cantor M.N."/>
            <person name="Hua S.X."/>
        </authorList>
    </citation>
    <scope>NUCLEOTIDE SEQUENCE [LARGE SCALE GENOMIC DNA]</scope>
    <source>
        <strain evidence="6 7">Foug A</strain>
    </source>
</reference>
<keyword evidence="7" id="KW-1185">Reference proteome</keyword>
<dbReference type="InterPro" id="IPR013083">
    <property type="entry name" value="Znf_RING/FYVE/PHD"/>
</dbReference>
<name>A0A0C3AMH4_9AGAM</name>
<dbReference type="AlphaFoldDB" id="A0A0C3AMH4"/>
<dbReference type="InterPro" id="IPR037869">
    <property type="entry name" value="Spp1/CFP1"/>
</dbReference>
<evidence type="ECO:0000313" key="7">
    <source>
        <dbReference type="Proteomes" id="UP000053989"/>
    </source>
</evidence>
<evidence type="ECO:0000313" key="6">
    <source>
        <dbReference type="EMBL" id="KIM66157.1"/>
    </source>
</evidence>
<sequence>MDDTSRCDEWYHTQCVNVSDVEIDLVDQFMCPPCVKRPCNPELRTTWKRRCQFGLKHENPSSPSACHKPCRGAFSKYCSDECGIKSMQQRISEWENSGGKREVLWEVVKNAEKREGIVVRADFVKPLTLVTNGSRPEERRASRPDAAGKRRVEWEIGRLNVQLEEVVTEREMVKREMDTVLWREKVVDLAAERAEYVDQCGWDQRLCFGEEEWVDFGAEVLESYEEKGERTDEAMQVDGSSAHCEWWCTGKKKCERHAGWQKLRTAEVSFDKEMTEGILLKLTTREREIRKRIEDILYPQTSQTVQSPRLNGRSS</sequence>
<dbReference type="Proteomes" id="UP000053989">
    <property type="component" value="Unassembled WGS sequence"/>
</dbReference>
<dbReference type="GO" id="GO:0045893">
    <property type="term" value="P:positive regulation of DNA-templated transcription"/>
    <property type="evidence" value="ECO:0007669"/>
    <property type="project" value="TreeGrafter"/>
</dbReference>
<evidence type="ECO:0000256" key="3">
    <source>
        <dbReference type="ARBA" id="ARBA00022771"/>
    </source>
</evidence>
<evidence type="ECO:0000256" key="1">
    <source>
        <dbReference type="ARBA" id="ARBA00004123"/>
    </source>
</evidence>
<evidence type="ECO:0000256" key="2">
    <source>
        <dbReference type="ARBA" id="ARBA00022723"/>
    </source>
</evidence>
<protein>
    <recommendedName>
        <fullName evidence="8">Zinc finger PHD-type domain-containing protein</fullName>
    </recommendedName>
</protein>
<evidence type="ECO:0000256" key="4">
    <source>
        <dbReference type="ARBA" id="ARBA00022833"/>
    </source>
</evidence>
<dbReference type="GO" id="GO:0008270">
    <property type="term" value="F:zinc ion binding"/>
    <property type="evidence" value="ECO:0007669"/>
    <property type="project" value="UniProtKB-KW"/>
</dbReference>
<comment type="subcellular location">
    <subcellularLocation>
        <location evidence="1">Nucleus</location>
    </subcellularLocation>
</comment>
<dbReference type="InParanoid" id="A0A0C3AMH4"/>
<organism evidence="6 7">
    <name type="scientific">Scleroderma citrinum Foug A</name>
    <dbReference type="NCBI Taxonomy" id="1036808"/>
    <lineage>
        <taxon>Eukaryota</taxon>
        <taxon>Fungi</taxon>
        <taxon>Dikarya</taxon>
        <taxon>Basidiomycota</taxon>
        <taxon>Agaricomycotina</taxon>
        <taxon>Agaricomycetes</taxon>
        <taxon>Agaricomycetidae</taxon>
        <taxon>Boletales</taxon>
        <taxon>Sclerodermatineae</taxon>
        <taxon>Sclerodermataceae</taxon>
        <taxon>Scleroderma</taxon>
    </lineage>
</organism>
<dbReference type="Gene3D" id="3.30.40.10">
    <property type="entry name" value="Zinc/RING finger domain, C3HC4 (zinc finger)"/>
    <property type="match status" value="1"/>
</dbReference>
<dbReference type="FunCoup" id="A0A0C3AMH4">
    <property type="interactions" value="4"/>
</dbReference>
<dbReference type="GO" id="GO:0048188">
    <property type="term" value="C:Set1C/COMPASS complex"/>
    <property type="evidence" value="ECO:0007669"/>
    <property type="project" value="InterPro"/>
</dbReference>
<dbReference type="OrthoDB" id="436852at2759"/>
<dbReference type="InterPro" id="IPR011011">
    <property type="entry name" value="Znf_FYVE_PHD"/>
</dbReference>
<dbReference type="HOGENOM" id="CLU_076683_0_0_1"/>
<dbReference type="PANTHER" id="PTHR46174">
    <property type="entry name" value="CXXC-TYPE ZINC FINGER PROTEIN 1"/>
    <property type="match status" value="1"/>
</dbReference>
<gene>
    <name evidence="6" type="ORF">SCLCIDRAFT_1152597</name>
</gene>
<dbReference type="SUPFAM" id="SSF57903">
    <property type="entry name" value="FYVE/PHD zinc finger"/>
    <property type="match status" value="1"/>
</dbReference>
<proteinExistence type="predicted"/>
<reference evidence="7" key="2">
    <citation type="submission" date="2015-01" db="EMBL/GenBank/DDBJ databases">
        <title>Evolutionary Origins and Diversification of the Mycorrhizal Mutualists.</title>
        <authorList>
            <consortium name="DOE Joint Genome Institute"/>
            <consortium name="Mycorrhizal Genomics Consortium"/>
            <person name="Kohler A."/>
            <person name="Kuo A."/>
            <person name="Nagy L.G."/>
            <person name="Floudas D."/>
            <person name="Copeland A."/>
            <person name="Barry K.W."/>
            <person name="Cichocki N."/>
            <person name="Veneault-Fourrey C."/>
            <person name="LaButti K."/>
            <person name="Lindquist E.A."/>
            <person name="Lipzen A."/>
            <person name="Lundell T."/>
            <person name="Morin E."/>
            <person name="Murat C."/>
            <person name="Riley R."/>
            <person name="Ohm R."/>
            <person name="Sun H."/>
            <person name="Tunlid A."/>
            <person name="Henrissat B."/>
            <person name="Grigoriev I.V."/>
            <person name="Hibbett D.S."/>
            <person name="Martin F."/>
        </authorList>
    </citation>
    <scope>NUCLEOTIDE SEQUENCE [LARGE SCALE GENOMIC DNA]</scope>
    <source>
        <strain evidence="7">Foug A</strain>
    </source>
</reference>
<dbReference type="EMBL" id="KN822018">
    <property type="protein sequence ID" value="KIM66157.1"/>
    <property type="molecule type" value="Genomic_DNA"/>
</dbReference>
<evidence type="ECO:0008006" key="8">
    <source>
        <dbReference type="Google" id="ProtNLM"/>
    </source>
</evidence>
<keyword evidence="3" id="KW-0863">Zinc-finger</keyword>
<dbReference type="PANTHER" id="PTHR46174:SF1">
    <property type="entry name" value="CXXC-TYPE ZINC FINGER PROTEIN 1"/>
    <property type="match status" value="1"/>
</dbReference>
<accession>A0A0C3AMH4</accession>
<keyword evidence="2" id="KW-0479">Metal-binding</keyword>
<evidence type="ECO:0000256" key="5">
    <source>
        <dbReference type="ARBA" id="ARBA00023242"/>
    </source>
</evidence>
<keyword evidence="5" id="KW-0539">Nucleus</keyword>
<keyword evidence="4" id="KW-0862">Zinc</keyword>